<dbReference type="EMBL" id="CTEF01000004">
    <property type="protein sequence ID" value="CQD20610.1"/>
    <property type="molecule type" value="Genomic_DNA"/>
</dbReference>
<evidence type="ECO:0000313" key="2">
    <source>
        <dbReference type="EMBL" id="CQD20610.1"/>
    </source>
</evidence>
<name>A0A0U1DPV3_9MYCO</name>
<feature type="region of interest" description="Disordered" evidence="1">
    <location>
        <begin position="37"/>
        <end position="73"/>
    </location>
</feature>
<dbReference type="Proteomes" id="UP000182227">
    <property type="component" value="Unassembled WGS sequence"/>
</dbReference>
<evidence type="ECO:0000256" key="1">
    <source>
        <dbReference type="SAM" id="MobiDB-lite"/>
    </source>
</evidence>
<dbReference type="AlphaFoldDB" id="A0A0U1DPV3"/>
<accession>A0A0U1DPV3</accession>
<evidence type="ECO:0000313" key="3">
    <source>
        <dbReference type="Proteomes" id="UP000182227"/>
    </source>
</evidence>
<feature type="compositionally biased region" description="Basic and acidic residues" evidence="1">
    <location>
        <begin position="37"/>
        <end position="49"/>
    </location>
</feature>
<reference evidence="2 3" key="1">
    <citation type="submission" date="2015-03" db="EMBL/GenBank/DDBJ databases">
        <authorList>
            <person name="Murphy D."/>
        </authorList>
    </citation>
    <scope>NUCLEOTIDE SEQUENCE [LARGE SCALE GENOMIC DNA]</scope>
    <source>
        <strain evidence="2 3">D16</strain>
    </source>
</reference>
<protein>
    <submittedName>
        <fullName evidence="2">Uncharacterized protein</fullName>
    </submittedName>
</protein>
<proteinExistence type="predicted"/>
<sequence length="271" mass="28825">MHIVASETPLPRDGFGVGGRELVVRENQVTAAALDVEDRTDAGERDGRTLDVPARPARAERRGPAGLPGPLRPPQQRVELVALTYAVGVTAPLAEQAQHGLAVVARLVAELNRGVGAVVHVGIFGVVDHVGRTRGQHLLHQLDHLGDRVGGGHVVVRRQHAQRGHVVAEKLGLPVAEVTPIDAVAVSPFEQRIVHIGDVLHVVDGVPGVQPQPVHQIEGQIGRGMPEVGGVVRGDAAHVHGGRRPWGHRADLPIGAVVQPQLRPPPFQHRD</sequence>
<gene>
    <name evidence="2" type="ORF">BN970_04723</name>
</gene>
<organism evidence="2 3">
    <name type="scientific">Mycolicibacterium conceptionense</name>
    <dbReference type="NCBI Taxonomy" id="451644"/>
    <lineage>
        <taxon>Bacteria</taxon>
        <taxon>Bacillati</taxon>
        <taxon>Actinomycetota</taxon>
        <taxon>Actinomycetes</taxon>
        <taxon>Mycobacteriales</taxon>
        <taxon>Mycobacteriaceae</taxon>
        <taxon>Mycolicibacterium</taxon>
    </lineage>
</organism>